<evidence type="ECO:0000256" key="1">
    <source>
        <dbReference type="SAM" id="Phobius"/>
    </source>
</evidence>
<dbReference type="AlphaFoldDB" id="A0A2A7B9E7"/>
<feature type="transmembrane region" description="Helical" evidence="1">
    <location>
        <begin position="316"/>
        <end position="347"/>
    </location>
</feature>
<keyword evidence="1" id="KW-1133">Transmembrane helix</keyword>
<dbReference type="EMBL" id="NOUV01000005">
    <property type="protein sequence ID" value="PDX88006.1"/>
    <property type="molecule type" value="Genomic_DNA"/>
</dbReference>
<comment type="caution">
    <text evidence="2">The sequence shown here is derived from an EMBL/GenBank/DDBJ whole genome shotgun (WGS) entry which is preliminary data.</text>
</comment>
<accession>A0A2A7B9E7</accession>
<keyword evidence="1" id="KW-0812">Transmembrane</keyword>
<dbReference type="InterPro" id="IPR036291">
    <property type="entry name" value="NAD(P)-bd_dom_sf"/>
</dbReference>
<keyword evidence="1" id="KW-0472">Membrane</keyword>
<proteinExistence type="predicted"/>
<protein>
    <recommendedName>
        <fullName evidence="4">Nucleoside-diphosphate sugar epimerase</fullName>
    </recommendedName>
</protein>
<evidence type="ECO:0000313" key="2">
    <source>
        <dbReference type="EMBL" id="PDX88006.1"/>
    </source>
</evidence>
<reference evidence="2 3" key="1">
    <citation type="journal article" date="2017" name="Front. Microbiol.">
        <title>New Insights into the Diversity of the Genus Faecalibacterium.</title>
        <authorList>
            <person name="Benevides L."/>
            <person name="Burman S."/>
            <person name="Martin R."/>
            <person name="Robert V."/>
            <person name="Thomas M."/>
            <person name="Miquel S."/>
            <person name="Chain F."/>
            <person name="Sokol H."/>
            <person name="Bermudez-Humaran L.G."/>
            <person name="Morrison M."/>
            <person name="Langella P."/>
            <person name="Azevedo V.A."/>
            <person name="Chatel J.M."/>
            <person name="Soares S."/>
        </authorList>
    </citation>
    <scope>NUCLEOTIDE SEQUENCE [LARGE SCALE GENOMIC DNA]</scope>
    <source>
        <strain evidence="2 3">AHMP21</strain>
    </source>
</reference>
<gene>
    <name evidence="2" type="ORF">CHR60_03030</name>
</gene>
<evidence type="ECO:0008006" key="4">
    <source>
        <dbReference type="Google" id="ProtNLM"/>
    </source>
</evidence>
<dbReference type="SUPFAM" id="SSF51735">
    <property type="entry name" value="NAD(P)-binding Rossmann-fold domains"/>
    <property type="match status" value="1"/>
</dbReference>
<organism evidence="2 3">
    <name type="scientific">Faecalibacterium prausnitzii</name>
    <dbReference type="NCBI Taxonomy" id="853"/>
    <lineage>
        <taxon>Bacteria</taxon>
        <taxon>Bacillati</taxon>
        <taxon>Bacillota</taxon>
        <taxon>Clostridia</taxon>
        <taxon>Eubacteriales</taxon>
        <taxon>Oscillospiraceae</taxon>
        <taxon>Faecalibacterium</taxon>
    </lineage>
</organism>
<name>A0A2A7B9E7_9FIRM</name>
<feature type="transmembrane region" description="Helical" evidence="1">
    <location>
        <begin position="367"/>
        <end position="385"/>
    </location>
</feature>
<evidence type="ECO:0000313" key="3">
    <source>
        <dbReference type="Proteomes" id="UP000220904"/>
    </source>
</evidence>
<dbReference type="Proteomes" id="UP000220904">
    <property type="component" value="Unassembled WGS sequence"/>
</dbReference>
<sequence>MTGNTCFVTPAWVEMAFPEDHVLITCARGQPHPPRIRTITLDSKERIGQLVDSYEFDRIVYFSEYLTPHSEQEGELDRLRRVLQANRERPSQLLYLAGPEAVLTPFIGKSVLAQAAEALCRHYAETSRVQIKVLHLPYLYGTDCTGAPVGIAQLLTRPKSGELHFEEQALAPVAALCMEDLSELVLRVFDNWTPEWESLTAPVVFHWNYEQLGEAWKALCPGLTVTYGSDLIREYPPDDGQLRRAYGWFPRYDLLDDLPRFFRQEKQPRRKKWPERLSGFAARHRLLVPVLELLGAWGVSELLVRMTSTQAQFRVVDFRLAFIVLIADVYGLNAGVAAAFLASLSLAAGYWAEGASPLLLFYEPSNWLAFLVYFVVGAVCGYVQLRSAEDLRFAEEEQKLLEERLRFVRQLYQDTLEDKRSFRRQILGRRDSFGKVYAVTKALDAAPAQELPRKIVEVLEDVLENHSAAVYRVDARRHLARRAACSADFAARCPQLLEGTGLGPVLRGIEQDGLWVNRELTPGLPMFGAAVRENGELRALILLHDAAGEQLSLYYQNMFRILCGLAETAMVRAGTKPAAKQEVRV</sequence>